<organism evidence="3 4">
    <name type="scientific">Hymenobacter bucti</name>
    <dbReference type="NCBI Taxonomy" id="1844114"/>
    <lineage>
        <taxon>Bacteria</taxon>
        <taxon>Pseudomonadati</taxon>
        <taxon>Bacteroidota</taxon>
        <taxon>Cytophagia</taxon>
        <taxon>Cytophagales</taxon>
        <taxon>Hymenobacteraceae</taxon>
        <taxon>Hymenobacter</taxon>
    </lineage>
</organism>
<dbReference type="Pfam" id="PF00072">
    <property type="entry name" value="Response_reg"/>
    <property type="match status" value="1"/>
</dbReference>
<reference evidence="4" key="1">
    <citation type="journal article" date="2019" name="Int. J. Syst. Evol. Microbiol.">
        <title>The Global Catalogue of Microorganisms (GCM) 10K type strain sequencing project: providing services to taxonomists for standard genome sequencing and annotation.</title>
        <authorList>
            <consortium name="The Broad Institute Genomics Platform"/>
            <consortium name="The Broad Institute Genome Sequencing Center for Infectious Disease"/>
            <person name="Wu L."/>
            <person name="Ma J."/>
        </authorList>
    </citation>
    <scope>NUCLEOTIDE SEQUENCE [LARGE SCALE GENOMIC DNA]</scope>
    <source>
        <strain evidence="4">CGMCC 1.15795</strain>
    </source>
</reference>
<dbReference type="RefSeq" id="WP_382316268.1">
    <property type="nucleotide sequence ID" value="NZ_JBHUFD010000008.1"/>
</dbReference>
<dbReference type="InterPro" id="IPR001789">
    <property type="entry name" value="Sig_transdc_resp-reg_receiver"/>
</dbReference>
<evidence type="ECO:0000256" key="1">
    <source>
        <dbReference type="PROSITE-ProRule" id="PRU00169"/>
    </source>
</evidence>
<feature type="modified residue" description="4-aspartylphosphate" evidence="1">
    <location>
        <position position="54"/>
    </location>
</feature>
<dbReference type="Proteomes" id="UP001597197">
    <property type="component" value="Unassembled WGS sequence"/>
</dbReference>
<evidence type="ECO:0000313" key="3">
    <source>
        <dbReference type="EMBL" id="MFD1874450.1"/>
    </source>
</evidence>
<gene>
    <name evidence="3" type="ORF">ACFSDX_18540</name>
</gene>
<dbReference type="InterPro" id="IPR011006">
    <property type="entry name" value="CheY-like_superfamily"/>
</dbReference>
<sequence>MIRLFLVDDHTLLRAGLRTLFQHPPELQVVGEAKNGAQLLAQLPSTPCEVVLLDLHIAGIQWPGYHPAFARRVS</sequence>
<dbReference type="Gene3D" id="3.40.50.2300">
    <property type="match status" value="1"/>
</dbReference>
<evidence type="ECO:0000259" key="2">
    <source>
        <dbReference type="PROSITE" id="PS50110"/>
    </source>
</evidence>
<dbReference type="SUPFAM" id="SSF52172">
    <property type="entry name" value="CheY-like"/>
    <property type="match status" value="1"/>
</dbReference>
<keyword evidence="4" id="KW-1185">Reference proteome</keyword>
<feature type="domain" description="Response regulatory" evidence="2">
    <location>
        <begin position="3"/>
        <end position="74"/>
    </location>
</feature>
<comment type="caution">
    <text evidence="3">The sequence shown here is derived from an EMBL/GenBank/DDBJ whole genome shotgun (WGS) entry which is preliminary data.</text>
</comment>
<proteinExistence type="predicted"/>
<evidence type="ECO:0000313" key="4">
    <source>
        <dbReference type="Proteomes" id="UP001597197"/>
    </source>
</evidence>
<keyword evidence="1" id="KW-0597">Phosphoprotein</keyword>
<dbReference type="EMBL" id="JBHUFD010000008">
    <property type="protein sequence ID" value="MFD1874450.1"/>
    <property type="molecule type" value="Genomic_DNA"/>
</dbReference>
<dbReference type="PROSITE" id="PS50110">
    <property type="entry name" value="RESPONSE_REGULATORY"/>
    <property type="match status" value="1"/>
</dbReference>
<protein>
    <submittedName>
        <fullName evidence="3">Response regulator transcription factor</fullName>
    </submittedName>
</protein>
<accession>A0ABW4QZL2</accession>
<name>A0ABW4QZL2_9BACT</name>